<comment type="cofactor">
    <cofactor evidence="14">
        <name>Zn(2+)</name>
        <dbReference type="ChEBI" id="CHEBI:29105"/>
    </cofactor>
    <text evidence="14">One is catalytic and the other provides a structural contribution.</text>
</comment>
<dbReference type="AlphaFoldDB" id="A0A370HH95"/>
<keyword evidence="16" id="KW-1185">Reference proteome</keyword>
<dbReference type="PANTHER" id="PTHR30304:SF0">
    <property type="entry name" value="D-TAGATOSE-1,6-BISPHOSPHATE ALDOLASE SUBUNIT GATY-RELATED"/>
    <property type="match status" value="1"/>
</dbReference>
<evidence type="ECO:0000256" key="13">
    <source>
        <dbReference type="PIRSR" id="PIRSR001359-3"/>
    </source>
</evidence>
<comment type="pathway">
    <text evidence="4">Carbohydrate biosynthesis; Calvin cycle.</text>
</comment>
<feature type="binding site" evidence="13">
    <location>
        <position position="142"/>
    </location>
    <ligand>
        <name>Zn(2+)</name>
        <dbReference type="ChEBI" id="CHEBI:29105"/>
        <label>2</label>
    </ligand>
</feature>
<keyword evidence="10 14" id="KW-0456">Lyase</keyword>
<dbReference type="InterPro" id="IPR006412">
    <property type="entry name" value="Fruct_bisP_Calv"/>
</dbReference>
<evidence type="ECO:0000256" key="6">
    <source>
        <dbReference type="ARBA" id="ARBA00022567"/>
    </source>
</evidence>
<feature type="binding site" evidence="13">
    <location>
        <position position="84"/>
    </location>
    <ligand>
        <name>Zn(2+)</name>
        <dbReference type="ChEBI" id="CHEBI:29105"/>
        <label>1</label>
        <note>catalytic</note>
    </ligand>
</feature>
<accession>A0A370HH95</accession>
<feature type="binding site" evidence="13">
    <location>
        <position position="198"/>
    </location>
    <ligand>
        <name>Zn(2+)</name>
        <dbReference type="ChEBI" id="CHEBI:29105"/>
        <label>1</label>
        <note>catalytic</note>
    </ligand>
</feature>
<dbReference type="GO" id="GO:0004332">
    <property type="term" value="F:fructose-bisphosphate aldolase activity"/>
    <property type="evidence" value="ECO:0007669"/>
    <property type="project" value="UniProtKB-EC"/>
</dbReference>
<dbReference type="Pfam" id="PF01116">
    <property type="entry name" value="F_bP_aldolase"/>
    <property type="match status" value="1"/>
</dbReference>
<dbReference type="RefSeq" id="WP_114771502.1">
    <property type="nucleotide sequence ID" value="NZ_QQBB01000007.1"/>
</dbReference>
<evidence type="ECO:0000256" key="4">
    <source>
        <dbReference type="ARBA" id="ARBA00005215"/>
    </source>
</evidence>
<evidence type="ECO:0000256" key="9">
    <source>
        <dbReference type="ARBA" id="ARBA00023152"/>
    </source>
</evidence>
<evidence type="ECO:0000256" key="12">
    <source>
        <dbReference type="PIRSR" id="PIRSR001359-2"/>
    </source>
</evidence>
<dbReference type="InterPro" id="IPR000771">
    <property type="entry name" value="FBA_II"/>
</dbReference>
<dbReference type="UniPathway" id="UPA00109">
    <property type="reaction ID" value="UER00183"/>
</dbReference>
<dbReference type="EC" id="4.1.2.13" evidence="14"/>
<dbReference type="Gene3D" id="3.20.20.70">
    <property type="entry name" value="Aldolase class I"/>
    <property type="match status" value="1"/>
</dbReference>
<dbReference type="FunFam" id="3.20.20.70:FF:000111">
    <property type="entry name" value="Fructose-1,6-bisphosphate aldolase"/>
    <property type="match status" value="1"/>
</dbReference>
<gene>
    <name evidence="15" type="ORF">DES45_107201</name>
</gene>
<comment type="cofactor">
    <cofactor evidence="13">
        <name>Zn(2+)</name>
        <dbReference type="ChEBI" id="CHEBI:29105"/>
    </cofactor>
    <text evidence="13">Binds 2 Zn(2+) ions per subunit. One is catalytic and the other provides a structural contribution.</text>
</comment>
<evidence type="ECO:0000256" key="14">
    <source>
        <dbReference type="RuleBase" id="RU365019"/>
    </source>
</evidence>
<dbReference type="PIRSF" id="PIRSF001359">
    <property type="entry name" value="F_bP_aldolase_II"/>
    <property type="match status" value="1"/>
</dbReference>
<feature type="binding site" evidence="12">
    <location>
        <begin position="275"/>
        <end position="278"/>
    </location>
    <ligand>
        <name>dihydroxyacetone phosphate</name>
        <dbReference type="ChEBI" id="CHEBI:57642"/>
    </ligand>
</feature>
<evidence type="ECO:0000256" key="1">
    <source>
        <dbReference type="ARBA" id="ARBA00000441"/>
    </source>
</evidence>
<evidence type="ECO:0000256" key="11">
    <source>
        <dbReference type="PIRSR" id="PIRSR001359-1"/>
    </source>
</evidence>
<dbReference type="PROSITE" id="PS00602">
    <property type="entry name" value="ALDOLASE_CLASS_II_1"/>
    <property type="match status" value="1"/>
</dbReference>
<evidence type="ECO:0000256" key="5">
    <source>
        <dbReference type="ARBA" id="ARBA00005812"/>
    </source>
</evidence>
<dbReference type="NCBIfam" id="TIGR00167">
    <property type="entry name" value="cbbA"/>
    <property type="match status" value="1"/>
</dbReference>
<feature type="binding site" evidence="12">
    <location>
        <begin position="233"/>
        <end position="235"/>
    </location>
    <ligand>
        <name>dihydroxyacetone phosphate</name>
        <dbReference type="ChEBI" id="CHEBI:57642"/>
    </ligand>
</feature>
<dbReference type="Proteomes" id="UP000254925">
    <property type="component" value="Unassembled WGS sequence"/>
</dbReference>
<sequence>MARITMRQLLDHAAEQGYGVPAFNINNMEQALAIMAAANEVDAPVIIQASRGARSYANDVMLKHMMDAVTEIYPHIPVCVHLDHGNEPATCMTAIQAGFTSVMMDGSLKADGKTPGDWDYNVGVTRKVVEMAHLGGISVEGELGVLGSLESGMGEAEDGHGAEGKLSHDQLLTNPDEAVKFVAETKVDALAIAMGTSHGAYKFTRKPDGAILAMHVIEEIHRKLPNTHLVMHGSSSVPQDLQDIINQYGGQMKPTWGVPVEEIQRGIKNGVRKINIDTDNRMAMTGQIRKVLTENPGEFDPRKYLKPAMEAMTKLCKQRLQEFNTAGQASKIKRVFTLAEMAKRYASGELDPTFGTTKQAAE</sequence>
<dbReference type="GO" id="GO:0008270">
    <property type="term" value="F:zinc ion binding"/>
    <property type="evidence" value="ECO:0007669"/>
    <property type="project" value="InterPro"/>
</dbReference>
<evidence type="ECO:0000313" key="16">
    <source>
        <dbReference type="Proteomes" id="UP000254925"/>
    </source>
</evidence>
<feature type="binding site" evidence="13">
    <location>
        <position position="105"/>
    </location>
    <ligand>
        <name>Zn(2+)</name>
        <dbReference type="ChEBI" id="CHEBI:29105"/>
        <label>2</label>
    </ligand>
</feature>
<dbReference type="PROSITE" id="PS00806">
    <property type="entry name" value="ALDOLASE_CLASS_II_2"/>
    <property type="match status" value="1"/>
</dbReference>
<comment type="pathway">
    <text evidence="3 14">Carbohydrate degradation; glycolysis; D-glyceraldehyde 3-phosphate and glycerone phosphate from D-glucose: step 4/4.</text>
</comment>
<evidence type="ECO:0000256" key="10">
    <source>
        <dbReference type="ARBA" id="ARBA00023239"/>
    </source>
</evidence>
<evidence type="ECO:0000256" key="7">
    <source>
        <dbReference type="ARBA" id="ARBA00022723"/>
    </source>
</evidence>
<dbReference type="InterPro" id="IPR013785">
    <property type="entry name" value="Aldolase_TIM"/>
</dbReference>
<dbReference type="GO" id="GO:0019253">
    <property type="term" value="P:reductive pentose-phosphate cycle"/>
    <property type="evidence" value="ECO:0007669"/>
    <property type="project" value="UniProtKB-UniPathway"/>
</dbReference>
<dbReference type="InterPro" id="IPR050246">
    <property type="entry name" value="Class_II_FBP_aldolase"/>
</dbReference>
<keyword evidence="8 13" id="KW-0862">Zinc</keyword>
<keyword evidence="9 14" id="KW-0324">Glycolysis</keyword>
<dbReference type="EMBL" id="QQBB01000007">
    <property type="protein sequence ID" value="RDI57284.1"/>
    <property type="molecule type" value="Genomic_DNA"/>
</dbReference>
<evidence type="ECO:0000256" key="2">
    <source>
        <dbReference type="ARBA" id="ARBA00002181"/>
    </source>
</evidence>
<evidence type="ECO:0000256" key="3">
    <source>
        <dbReference type="ARBA" id="ARBA00004714"/>
    </source>
</evidence>
<comment type="catalytic activity">
    <reaction evidence="1 14">
        <text>beta-D-fructose 1,6-bisphosphate = D-glyceraldehyde 3-phosphate + dihydroxyacetone phosphate</text>
        <dbReference type="Rhea" id="RHEA:14729"/>
        <dbReference type="ChEBI" id="CHEBI:32966"/>
        <dbReference type="ChEBI" id="CHEBI:57642"/>
        <dbReference type="ChEBI" id="CHEBI:59776"/>
        <dbReference type="EC" id="4.1.2.13"/>
    </reaction>
</comment>
<dbReference type="PANTHER" id="PTHR30304">
    <property type="entry name" value="D-TAGATOSE-1,6-BISPHOSPHATE ALDOLASE"/>
    <property type="match status" value="1"/>
</dbReference>
<comment type="caution">
    <text evidence="15">The sequence shown here is derived from an EMBL/GenBank/DDBJ whole genome shotgun (WGS) entry which is preliminary data.</text>
</comment>
<keyword evidence="6" id="KW-0113">Calvin cycle</keyword>
<evidence type="ECO:0000313" key="15">
    <source>
        <dbReference type="EMBL" id="RDI57284.1"/>
    </source>
</evidence>
<keyword evidence="7 13" id="KW-0479">Metal-binding</keyword>
<proteinExistence type="inferred from homology"/>
<protein>
    <recommendedName>
        <fullName evidence="14">Fructose-1,6-bisphosphate aldolase</fullName>
        <shortName evidence="14">FBP aldolase</shortName>
        <ecNumber evidence="14">4.1.2.13</ecNumber>
    </recommendedName>
</protein>
<comment type="function">
    <text evidence="2 14">Catalyzes the aldol condensation of dihydroxyacetone phosphate (DHAP or glycerone-phosphate) with glyceraldehyde 3-phosphate (G3P) to form fructose 1,6-bisphosphate (FBP) in gluconeogenesis and the reverse reaction in glycolysis.</text>
</comment>
<feature type="active site" description="Proton donor" evidence="11">
    <location>
        <position position="83"/>
    </location>
</feature>
<dbReference type="CDD" id="cd00947">
    <property type="entry name" value="TBP_aldolase_IIB"/>
    <property type="match status" value="1"/>
</dbReference>
<dbReference type="SUPFAM" id="SSF51569">
    <property type="entry name" value="Aldolase"/>
    <property type="match status" value="1"/>
</dbReference>
<organism evidence="15 16">
    <name type="scientific">Microvirga subterranea</name>
    <dbReference type="NCBI Taxonomy" id="186651"/>
    <lineage>
        <taxon>Bacteria</taxon>
        <taxon>Pseudomonadati</taxon>
        <taxon>Pseudomonadota</taxon>
        <taxon>Alphaproteobacteria</taxon>
        <taxon>Hyphomicrobiales</taxon>
        <taxon>Methylobacteriaceae</taxon>
        <taxon>Microvirga</taxon>
    </lineage>
</organism>
<dbReference type="OrthoDB" id="9803995at2"/>
<dbReference type="NCBIfam" id="TIGR01521">
    <property type="entry name" value="FruBisAldo_II_B"/>
    <property type="match status" value="1"/>
</dbReference>
<name>A0A370HH95_9HYPH</name>
<reference evidence="15 16" key="1">
    <citation type="submission" date="2018-07" db="EMBL/GenBank/DDBJ databases">
        <title>Genomic Encyclopedia of Type Strains, Phase IV (KMG-IV): sequencing the most valuable type-strain genomes for metagenomic binning, comparative biology and taxonomic classification.</title>
        <authorList>
            <person name="Goeker M."/>
        </authorList>
    </citation>
    <scope>NUCLEOTIDE SEQUENCE [LARGE SCALE GENOMIC DNA]</scope>
    <source>
        <strain evidence="15 16">DSM 14364</strain>
    </source>
</reference>
<dbReference type="UniPathway" id="UPA00116"/>
<feature type="binding site" evidence="12">
    <location>
        <position position="199"/>
    </location>
    <ligand>
        <name>dihydroxyacetone phosphate</name>
        <dbReference type="ChEBI" id="CHEBI:57642"/>
    </ligand>
</feature>
<feature type="binding site" evidence="13">
    <location>
        <position position="232"/>
    </location>
    <ligand>
        <name>Zn(2+)</name>
        <dbReference type="ChEBI" id="CHEBI:29105"/>
        <label>1</label>
        <note>catalytic</note>
    </ligand>
</feature>
<dbReference type="GO" id="GO:0006096">
    <property type="term" value="P:glycolytic process"/>
    <property type="evidence" value="ECO:0007669"/>
    <property type="project" value="UniProtKB-UniPathway"/>
</dbReference>
<evidence type="ECO:0000256" key="8">
    <source>
        <dbReference type="ARBA" id="ARBA00022833"/>
    </source>
</evidence>
<comment type="similarity">
    <text evidence="5 14">Belongs to the class II fructose-bisphosphate aldolase family.</text>
</comment>